<keyword evidence="3" id="KW-1185">Reference proteome</keyword>
<dbReference type="PANTHER" id="PTHR23020:SF41">
    <property type="entry name" value="AMINOGLYCOSIDE PHOSPHOTRANSFERASE DOMAIN-CONTAINING PROTEIN"/>
    <property type="match status" value="1"/>
</dbReference>
<reference evidence="2 3" key="1">
    <citation type="submission" date="2020-05" db="EMBL/GenBank/DDBJ databases">
        <title>Genome Sequencing of Type Strains.</title>
        <authorList>
            <person name="Lemaire J.F."/>
            <person name="Inderbitzin P."/>
            <person name="Gregorio O.A."/>
            <person name="Collins S.B."/>
            <person name="Wespe N."/>
            <person name="Knight-Connoni V."/>
        </authorList>
    </citation>
    <scope>NUCLEOTIDE SEQUENCE [LARGE SCALE GENOMIC DNA]</scope>
    <source>
        <strain evidence="2 3">DSM 100049</strain>
    </source>
</reference>
<comment type="caution">
    <text evidence="2">The sequence shown here is derived from an EMBL/GenBank/DDBJ whole genome shotgun (WGS) entry which is preliminary data.</text>
</comment>
<dbReference type="SUPFAM" id="SSF56112">
    <property type="entry name" value="Protein kinase-like (PK-like)"/>
    <property type="match status" value="1"/>
</dbReference>
<feature type="domain" description="Aminoglycoside phosphotransferase" evidence="1">
    <location>
        <begin position="112"/>
        <end position="310"/>
    </location>
</feature>
<organism evidence="2 3">
    <name type="scientific">Sphingomonas zeae</name>
    <dbReference type="NCBI Taxonomy" id="1646122"/>
    <lineage>
        <taxon>Bacteria</taxon>
        <taxon>Pseudomonadati</taxon>
        <taxon>Pseudomonadota</taxon>
        <taxon>Alphaproteobacteria</taxon>
        <taxon>Sphingomonadales</taxon>
        <taxon>Sphingomonadaceae</taxon>
        <taxon>Sphingomonas</taxon>
    </lineage>
</organism>
<keyword evidence="2" id="KW-0808">Transferase</keyword>
<proteinExistence type="predicted"/>
<evidence type="ECO:0000259" key="1">
    <source>
        <dbReference type="Pfam" id="PF01636"/>
    </source>
</evidence>
<dbReference type="EMBL" id="JABMCH010000048">
    <property type="protein sequence ID" value="NUU45826.1"/>
    <property type="molecule type" value="Genomic_DNA"/>
</dbReference>
<name>A0A7Y6B3E1_9SPHN</name>
<protein>
    <submittedName>
        <fullName evidence="2">Aminoglycoside phosphotransferase family protein</fullName>
    </submittedName>
</protein>
<sequence length="379" mass="41700">MAHETLLTRALDGVHRHIDRDNTPHSIAAVDAGWIERRLNAAGHDVTLTGFDATPLGSGLMGNTYRLALRHVDPAPGTPRSVVFKCTGDSPASRQLGKRGFGIAGRPGFYGAEVRFYAQFASDLPIRTPRAYATWLSDEEDEFSLLLEDFPDSVAGDEFTGCTRAQAIECMAGLAGLHAPLWNSDLLRDGWLKPISAELKPVLAGNMARAVARLKERHQALFTAEDMTVIERFAPHYPDWSCAAGRPAALTHSDYRLDNMLFDGGHSVVLDWQTFATAHPGRDTGLFLGCSVPTETRRAVQDEALGAYHARLCELGVRDYSYDQCVDDFLFGTFIGLQNVVIGMNAVLSTDRGTQMFLNKLARCRATIDDHRALDRFFA</sequence>
<evidence type="ECO:0000313" key="2">
    <source>
        <dbReference type="EMBL" id="NUU45826.1"/>
    </source>
</evidence>
<dbReference type="InterPro" id="IPR011009">
    <property type="entry name" value="Kinase-like_dom_sf"/>
</dbReference>
<dbReference type="Proteomes" id="UP000536441">
    <property type="component" value="Unassembled WGS sequence"/>
</dbReference>
<evidence type="ECO:0000313" key="3">
    <source>
        <dbReference type="Proteomes" id="UP000536441"/>
    </source>
</evidence>
<dbReference type="AlphaFoldDB" id="A0A7Y6B3E1"/>
<dbReference type="Gene3D" id="3.90.1200.10">
    <property type="match status" value="1"/>
</dbReference>
<gene>
    <name evidence="2" type="ORF">HP438_02390</name>
</gene>
<dbReference type="InterPro" id="IPR052961">
    <property type="entry name" value="Oxido-Kinase-like_Enzymes"/>
</dbReference>
<dbReference type="InterPro" id="IPR002575">
    <property type="entry name" value="Aminoglycoside_PTrfase"/>
</dbReference>
<dbReference type="Pfam" id="PF01636">
    <property type="entry name" value="APH"/>
    <property type="match status" value="1"/>
</dbReference>
<dbReference type="RefSeq" id="WP_183989005.1">
    <property type="nucleotide sequence ID" value="NZ_CBCRYR010000016.1"/>
</dbReference>
<accession>A0A7Y6B3E1</accession>
<dbReference type="GO" id="GO:0016740">
    <property type="term" value="F:transferase activity"/>
    <property type="evidence" value="ECO:0007669"/>
    <property type="project" value="UniProtKB-KW"/>
</dbReference>
<dbReference type="PANTHER" id="PTHR23020">
    <property type="entry name" value="UNCHARACTERIZED NUCLEAR HORMONE RECEPTOR-RELATED"/>
    <property type="match status" value="1"/>
</dbReference>